<evidence type="ECO:0000256" key="5">
    <source>
        <dbReference type="SAM" id="MobiDB-lite"/>
    </source>
</evidence>
<dbReference type="GO" id="GO:0045197">
    <property type="term" value="P:establishment or maintenance of epithelial cell apical/basal polarity"/>
    <property type="evidence" value="ECO:0007669"/>
    <property type="project" value="TreeGrafter"/>
</dbReference>
<dbReference type="PANTHER" id="PTHR23119">
    <property type="entry name" value="DISCS LARGE"/>
    <property type="match status" value="1"/>
</dbReference>
<dbReference type="SUPFAM" id="SSF50156">
    <property type="entry name" value="PDZ domain-like"/>
    <property type="match status" value="1"/>
</dbReference>
<keyword evidence="4" id="KW-0677">Repeat</keyword>
<feature type="compositionally biased region" description="Polar residues" evidence="5">
    <location>
        <begin position="172"/>
        <end position="187"/>
    </location>
</feature>
<keyword evidence="3" id="KW-0433">Leucine-rich repeat</keyword>
<dbReference type="Proteomes" id="UP000694555">
    <property type="component" value="Unplaced"/>
</dbReference>
<name>A0A8C0BLW5_9AVES</name>
<dbReference type="InterPro" id="IPR001478">
    <property type="entry name" value="PDZ"/>
</dbReference>
<dbReference type="FunFam" id="2.30.42.10:FF:000036">
    <property type="entry name" value="Erbin isoform 7"/>
    <property type="match status" value="1"/>
</dbReference>
<dbReference type="GO" id="GO:0098609">
    <property type="term" value="P:cell-cell adhesion"/>
    <property type="evidence" value="ECO:0007669"/>
    <property type="project" value="TreeGrafter"/>
</dbReference>
<dbReference type="GO" id="GO:0016323">
    <property type="term" value="C:basolateral plasma membrane"/>
    <property type="evidence" value="ECO:0007669"/>
    <property type="project" value="TreeGrafter"/>
</dbReference>
<dbReference type="Gene3D" id="2.30.42.10">
    <property type="match status" value="1"/>
</dbReference>
<evidence type="ECO:0000313" key="8">
    <source>
        <dbReference type="Ensembl" id="ENSBJAP00000019231.1"/>
    </source>
</evidence>
<organism evidence="8 9">
    <name type="scientific">Buteo japonicus</name>
    <dbReference type="NCBI Taxonomy" id="224669"/>
    <lineage>
        <taxon>Eukaryota</taxon>
        <taxon>Metazoa</taxon>
        <taxon>Chordata</taxon>
        <taxon>Craniata</taxon>
        <taxon>Vertebrata</taxon>
        <taxon>Euteleostomi</taxon>
        <taxon>Archelosauria</taxon>
        <taxon>Archosauria</taxon>
        <taxon>Dinosauria</taxon>
        <taxon>Saurischia</taxon>
        <taxon>Theropoda</taxon>
        <taxon>Coelurosauria</taxon>
        <taxon>Aves</taxon>
        <taxon>Neognathae</taxon>
        <taxon>Neoaves</taxon>
        <taxon>Telluraves</taxon>
        <taxon>Accipitrimorphae</taxon>
        <taxon>Accipitriformes</taxon>
        <taxon>Accipitridae</taxon>
        <taxon>Accipitrinae</taxon>
        <taxon>Buteo</taxon>
    </lineage>
</organism>
<keyword evidence="6" id="KW-0732">Signal</keyword>
<keyword evidence="9" id="KW-1185">Reference proteome</keyword>
<feature type="chain" id="PRO_5034341489" description="PDZ domain-containing protein" evidence="6">
    <location>
        <begin position="25"/>
        <end position="634"/>
    </location>
</feature>
<sequence>MLIINFSKTVLKGICWFLLEFLLSDIFFSRREDENMNNLLQNGGELSITVEEKINVQEKVTNLSEYKLSLIRKGVDLSTPMEESHKSDQINMNINKLVSEEAVPVPVERSQTQKIVSVKGFLNNNMKEESEYLENGNKYPINKVNGHPKEAVQSPSKDELTRSTAVDGDSSAKLSVSRSTEDLSPQRSGPVMKSHSITSMDTGLKIYNIVNENGSQQSNSVVKSASGSADGKNIVRSKSATLLHDQPLQVFPGPSLSSGLVSSTKTVFKFDSNHNPEGANVVRGSVTSGAQMFCTPQYNIQYSSSATTKDILWPQKQNTQVEQDSLPPSRLLRSDSTEIPSYVKNSANMNLSNHNNVRASAVYDTQQQMARRHIDVWAIPPNDRLLPGATRHTLQRQNHVSSTASINVGDTGPSRWAWVPEGDYLTYRDVHSAGRAPPVMSGQQRPLSARTYSIDGPHVPRPQSAQPSVNEIPERTMSVSDFNYSWTSPSKISNPRVNSDHSLLDPPGKSKVPHDWREQVLRHIEAKKLEKVKIIIFKLLYLSIRVRIDKDPELGFSISGGVDGRGNPFRPEDDGIFVTRVQPEGPASKLLQPGDKIIQANGYSFINIDHGQAVSLLKTFQNAVELIIVREVSS</sequence>
<evidence type="ECO:0000256" key="6">
    <source>
        <dbReference type="SAM" id="SignalP"/>
    </source>
</evidence>
<dbReference type="GO" id="GO:0045211">
    <property type="term" value="C:postsynaptic membrane"/>
    <property type="evidence" value="ECO:0007669"/>
    <property type="project" value="TreeGrafter"/>
</dbReference>
<evidence type="ECO:0000256" key="3">
    <source>
        <dbReference type="ARBA" id="ARBA00022614"/>
    </source>
</evidence>
<evidence type="ECO:0000256" key="4">
    <source>
        <dbReference type="ARBA" id="ARBA00022737"/>
    </source>
</evidence>
<evidence type="ECO:0000256" key="2">
    <source>
        <dbReference type="ARBA" id="ARBA00022553"/>
    </source>
</evidence>
<dbReference type="GO" id="GO:0014069">
    <property type="term" value="C:postsynaptic density"/>
    <property type="evidence" value="ECO:0007669"/>
    <property type="project" value="TreeGrafter"/>
</dbReference>
<dbReference type="SMART" id="SM00228">
    <property type="entry name" value="PDZ"/>
    <property type="match status" value="1"/>
</dbReference>
<feature type="region of interest" description="Disordered" evidence="5">
    <location>
        <begin position="137"/>
        <end position="195"/>
    </location>
</feature>
<dbReference type="InterPro" id="IPR036034">
    <property type="entry name" value="PDZ_sf"/>
</dbReference>
<dbReference type="PANTHER" id="PTHR23119:SF46">
    <property type="entry name" value="ERBB2 INTERACTING PROTEIN"/>
    <property type="match status" value="1"/>
</dbReference>
<feature type="domain" description="PDZ" evidence="7">
    <location>
        <begin position="543"/>
        <end position="632"/>
    </location>
</feature>
<evidence type="ECO:0000259" key="7">
    <source>
        <dbReference type="PROSITE" id="PS50106"/>
    </source>
</evidence>
<dbReference type="GO" id="GO:0019901">
    <property type="term" value="F:protein kinase binding"/>
    <property type="evidence" value="ECO:0007669"/>
    <property type="project" value="TreeGrafter"/>
</dbReference>
<dbReference type="GO" id="GO:0005912">
    <property type="term" value="C:adherens junction"/>
    <property type="evidence" value="ECO:0007669"/>
    <property type="project" value="TreeGrafter"/>
</dbReference>
<accession>A0A8C0BLW5</accession>
<feature type="region of interest" description="Disordered" evidence="5">
    <location>
        <begin position="491"/>
        <end position="511"/>
    </location>
</feature>
<reference evidence="8" key="1">
    <citation type="submission" date="2025-08" db="UniProtKB">
        <authorList>
            <consortium name="Ensembl"/>
        </authorList>
    </citation>
    <scope>IDENTIFICATION</scope>
</reference>
<protein>
    <recommendedName>
        <fullName evidence="7">PDZ domain-containing protein</fullName>
    </recommendedName>
</protein>
<reference evidence="8" key="2">
    <citation type="submission" date="2025-09" db="UniProtKB">
        <authorList>
            <consortium name="Ensembl"/>
        </authorList>
    </citation>
    <scope>IDENTIFICATION</scope>
</reference>
<dbReference type="PROSITE" id="PS50106">
    <property type="entry name" value="PDZ"/>
    <property type="match status" value="1"/>
</dbReference>
<dbReference type="GO" id="GO:0098968">
    <property type="term" value="P:neurotransmitter receptor transport postsynaptic membrane to endosome"/>
    <property type="evidence" value="ECO:0007669"/>
    <property type="project" value="TreeGrafter"/>
</dbReference>
<proteinExistence type="inferred from homology"/>
<dbReference type="Pfam" id="PF00595">
    <property type="entry name" value="PDZ"/>
    <property type="match status" value="1"/>
</dbReference>
<dbReference type="Ensembl" id="ENSBJAT00000019759.1">
    <property type="protein sequence ID" value="ENSBJAP00000019231.1"/>
    <property type="gene ID" value="ENSBJAG00000012636.1"/>
</dbReference>
<feature type="signal peptide" evidence="6">
    <location>
        <begin position="1"/>
        <end position="24"/>
    </location>
</feature>
<dbReference type="InterPro" id="IPR050614">
    <property type="entry name" value="Synaptic_Scaffolding_LAP-MAGUK"/>
</dbReference>
<evidence type="ECO:0000256" key="1">
    <source>
        <dbReference type="ARBA" id="ARBA00007772"/>
    </source>
</evidence>
<dbReference type="CDD" id="cd06749">
    <property type="entry name" value="PDZ_densin_erbin-like"/>
    <property type="match status" value="1"/>
</dbReference>
<evidence type="ECO:0000313" key="9">
    <source>
        <dbReference type="Proteomes" id="UP000694555"/>
    </source>
</evidence>
<keyword evidence="2" id="KW-0597">Phosphoprotein</keyword>
<dbReference type="GO" id="GO:0098887">
    <property type="term" value="P:neurotransmitter receptor transport, endosome to postsynaptic membrane"/>
    <property type="evidence" value="ECO:0007669"/>
    <property type="project" value="TreeGrafter"/>
</dbReference>
<comment type="similarity">
    <text evidence="1">Belongs to the LAP (LRR and PDZ) protein family.</text>
</comment>
<dbReference type="AlphaFoldDB" id="A0A8C0BLW5"/>
<dbReference type="GO" id="GO:0043113">
    <property type="term" value="P:receptor clustering"/>
    <property type="evidence" value="ECO:0007669"/>
    <property type="project" value="TreeGrafter"/>
</dbReference>